<dbReference type="GO" id="GO:0005096">
    <property type="term" value="F:GTPase activator activity"/>
    <property type="evidence" value="ECO:0007669"/>
    <property type="project" value="InterPro"/>
</dbReference>
<keyword evidence="8" id="KW-1185">Reference proteome</keyword>
<dbReference type="EMBL" id="JBDFQZ010000006">
    <property type="protein sequence ID" value="KAK9715866.1"/>
    <property type="molecule type" value="Genomic_DNA"/>
</dbReference>
<dbReference type="PANTHER" id="PTHR46085">
    <property type="entry name" value="ARFGAP/RECO-RELATED"/>
    <property type="match status" value="1"/>
</dbReference>
<dbReference type="PRINTS" id="PR00405">
    <property type="entry name" value="REVINTRACTNG"/>
</dbReference>
<sequence length="688" mass="74829">MSSSKREEERNEKIIRGLMKLPPNRRCINCNSLGPQYVCSNFWTFVCMICSGIHREFTHRVKSVSMSKFTSQEVEALQNGGNQRARETYLKDWDLQRQRLPNISDVDKVREFIKAVYVDRKYAGGAKSEKPPKDSETEKNAVDDIRRASSYHSYSQSPPYDFQYEERLNRKQGGSLFRNPGSDRGLFQRKAASFVYSPGRFSDHLSEDRFANEGSSSRVSDYSVSSGGDPFRSAPQSPNLQRDGEISSPNFYSSKEVVEGLSHQARNSEVFAKKDADKVPVPRPQRTVSFGSIELFDKNSASLQSVGPVSLKDDSTGHRQPVVSIQDNLSSFAPCSQVPDECSNGLNRAGNPLPSVAHSSAPAVDLFQAPTTGSVASIDPFQSTGESSVLFQPSPPSSSSYFSGPSDSPSAANLNPKLHEQSETANDGWATFDLPQHKISHSNALNIGGFESHSKVGSYKSEDSVSSSNVGLEWFDFQNTPIHGPGPLKSNPWTGGLQNTHGPMNMGSSQPWNAFGEADGQQQHVNVQGEHLQVAVDDSSSAHKGHDLFSEDSTTDGLQNLTSSDGFSFPNLSSQFASGRPINQPIHPFMNNVSDIQQKSSNPFDIPFDSTFDASNSFLDTSSLQAALPITTLPSPCAVGLNDSWFPPNPIGYQGGMSYVTAQPPSPQLPNGHPTHGPAASVGGNPFA</sequence>
<feature type="compositionally biased region" description="Low complexity" evidence="5">
    <location>
        <begin position="214"/>
        <end position="229"/>
    </location>
</feature>
<keyword evidence="2 4" id="KW-0863">Zinc-finger</keyword>
<evidence type="ECO:0000256" key="2">
    <source>
        <dbReference type="ARBA" id="ARBA00022771"/>
    </source>
</evidence>
<dbReference type="SUPFAM" id="SSF57863">
    <property type="entry name" value="ArfGap/RecO-like zinc finger"/>
    <property type="match status" value="1"/>
</dbReference>
<evidence type="ECO:0000256" key="4">
    <source>
        <dbReference type="PROSITE-ProRule" id="PRU00288"/>
    </source>
</evidence>
<dbReference type="CDD" id="cd08838">
    <property type="entry name" value="ArfGap_AGFG"/>
    <property type="match status" value="1"/>
</dbReference>
<protein>
    <recommendedName>
        <fullName evidence="6">Arf-GAP domain-containing protein</fullName>
    </recommendedName>
</protein>
<evidence type="ECO:0000256" key="3">
    <source>
        <dbReference type="ARBA" id="ARBA00022833"/>
    </source>
</evidence>
<organism evidence="7 8">
    <name type="scientific">Saponaria officinalis</name>
    <name type="common">Common soapwort</name>
    <name type="synonym">Lychnis saponaria</name>
    <dbReference type="NCBI Taxonomy" id="3572"/>
    <lineage>
        <taxon>Eukaryota</taxon>
        <taxon>Viridiplantae</taxon>
        <taxon>Streptophyta</taxon>
        <taxon>Embryophyta</taxon>
        <taxon>Tracheophyta</taxon>
        <taxon>Spermatophyta</taxon>
        <taxon>Magnoliopsida</taxon>
        <taxon>eudicotyledons</taxon>
        <taxon>Gunneridae</taxon>
        <taxon>Pentapetalae</taxon>
        <taxon>Caryophyllales</taxon>
        <taxon>Caryophyllaceae</taxon>
        <taxon>Caryophylleae</taxon>
        <taxon>Saponaria</taxon>
    </lineage>
</organism>
<dbReference type="SMART" id="SM00105">
    <property type="entry name" value="ArfGap"/>
    <property type="match status" value="1"/>
</dbReference>
<evidence type="ECO:0000256" key="1">
    <source>
        <dbReference type="ARBA" id="ARBA00022723"/>
    </source>
</evidence>
<dbReference type="GO" id="GO:0008270">
    <property type="term" value="F:zinc ion binding"/>
    <property type="evidence" value="ECO:0007669"/>
    <property type="project" value="UniProtKB-KW"/>
</dbReference>
<feature type="region of interest" description="Disordered" evidence="5">
    <location>
        <begin position="385"/>
        <end position="415"/>
    </location>
</feature>
<dbReference type="InterPro" id="IPR037278">
    <property type="entry name" value="ARFGAP/RecO"/>
</dbReference>
<feature type="region of interest" description="Disordered" evidence="5">
    <location>
        <begin position="207"/>
        <end position="249"/>
    </location>
</feature>
<evidence type="ECO:0000259" key="6">
    <source>
        <dbReference type="PROSITE" id="PS50115"/>
    </source>
</evidence>
<proteinExistence type="predicted"/>
<dbReference type="FunFam" id="1.10.220.150:FF:000005">
    <property type="entry name" value="Arf-GAP domain and FG repeat-containing protein 1"/>
    <property type="match status" value="1"/>
</dbReference>
<dbReference type="InterPro" id="IPR001164">
    <property type="entry name" value="ArfGAP_dom"/>
</dbReference>
<evidence type="ECO:0000313" key="8">
    <source>
        <dbReference type="Proteomes" id="UP001443914"/>
    </source>
</evidence>
<dbReference type="PANTHER" id="PTHR46085:SF4">
    <property type="entry name" value="ADP-RIBOSYLATION FACTOR GTPASE-ACTIVATING PROTEIN AGD14-RELATED"/>
    <property type="match status" value="1"/>
</dbReference>
<dbReference type="PROSITE" id="PS50115">
    <property type="entry name" value="ARFGAP"/>
    <property type="match status" value="1"/>
</dbReference>
<gene>
    <name evidence="7" type="ORF">RND81_06G195100</name>
</gene>
<feature type="compositionally biased region" description="Low complexity" evidence="5">
    <location>
        <begin position="387"/>
        <end position="410"/>
    </location>
</feature>
<dbReference type="EMBL" id="JBDFQZ010000006">
    <property type="protein sequence ID" value="KAK9715867.1"/>
    <property type="molecule type" value="Genomic_DNA"/>
</dbReference>
<accession>A0AAW1KDF0</accession>
<evidence type="ECO:0000256" key="5">
    <source>
        <dbReference type="SAM" id="MobiDB-lite"/>
    </source>
</evidence>
<feature type="region of interest" description="Disordered" evidence="5">
    <location>
        <begin position="664"/>
        <end position="688"/>
    </location>
</feature>
<dbReference type="Gene3D" id="1.10.220.150">
    <property type="entry name" value="Arf GTPase activating protein"/>
    <property type="match status" value="1"/>
</dbReference>
<dbReference type="InterPro" id="IPR044820">
    <property type="entry name" value="AGD14-like"/>
</dbReference>
<keyword evidence="1" id="KW-0479">Metal-binding</keyword>
<evidence type="ECO:0000313" key="7">
    <source>
        <dbReference type="EMBL" id="KAK9715867.1"/>
    </source>
</evidence>
<feature type="domain" description="Arf-GAP" evidence="6">
    <location>
        <begin position="12"/>
        <end position="130"/>
    </location>
</feature>
<dbReference type="Pfam" id="PF01412">
    <property type="entry name" value="ArfGap"/>
    <property type="match status" value="1"/>
</dbReference>
<keyword evidence="3" id="KW-0862">Zinc</keyword>
<comment type="caution">
    <text evidence="7">The sequence shown here is derived from an EMBL/GenBank/DDBJ whole genome shotgun (WGS) entry which is preliminary data.</text>
</comment>
<dbReference type="AlphaFoldDB" id="A0AAW1KDF0"/>
<dbReference type="InterPro" id="IPR038508">
    <property type="entry name" value="ArfGAP_dom_sf"/>
</dbReference>
<name>A0AAW1KDF0_SAPOF</name>
<reference evidence="7 8" key="1">
    <citation type="submission" date="2024-03" db="EMBL/GenBank/DDBJ databases">
        <title>WGS assembly of Saponaria officinalis var. Norfolk2.</title>
        <authorList>
            <person name="Jenkins J."/>
            <person name="Shu S."/>
            <person name="Grimwood J."/>
            <person name="Barry K."/>
            <person name="Goodstein D."/>
            <person name="Schmutz J."/>
            <person name="Leebens-Mack J."/>
            <person name="Osbourn A."/>
        </authorList>
    </citation>
    <scope>NUCLEOTIDE SEQUENCE [LARGE SCALE GENOMIC DNA]</scope>
    <source>
        <strain evidence="8">cv. Norfolk2</strain>
        <strain evidence="7">JIC</strain>
        <tissue evidence="7">Leaf</tissue>
    </source>
</reference>
<dbReference type="Proteomes" id="UP001443914">
    <property type="component" value="Unassembled WGS sequence"/>
</dbReference>